<reference evidence="2 3" key="1">
    <citation type="journal article" date="2018" name="Nat. Ecol. Evol.">
        <title>Shark genomes provide insights into elasmobranch evolution and the origin of vertebrates.</title>
        <authorList>
            <person name="Hara Y"/>
            <person name="Yamaguchi K"/>
            <person name="Onimaru K"/>
            <person name="Kadota M"/>
            <person name="Koyanagi M"/>
            <person name="Keeley SD"/>
            <person name="Tatsumi K"/>
            <person name="Tanaka K"/>
            <person name="Motone F"/>
            <person name="Kageyama Y"/>
            <person name="Nozu R"/>
            <person name="Adachi N"/>
            <person name="Nishimura O"/>
            <person name="Nakagawa R"/>
            <person name="Tanegashima C"/>
            <person name="Kiyatake I"/>
            <person name="Matsumoto R"/>
            <person name="Murakumo K"/>
            <person name="Nishida K"/>
            <person name="Terakita A"/>
            <person name="Kuratani S"/>
            <person name="Sato K"/>
            <person name="Hyodo S Kuraku.S."/>
        </authorList>
    </citation>
    <scope>NUCLEOTIDE SEQUENCE [LARGE SCALE GENOMIC DNA]</scope>
</reference>
<protein>
    <recommendedName>
        <fullName evidence="4">Ig-like domain-containing protein</fullName>
    </recommendedName>
</protein>
<feature type="transmembrane region" description="Helical" evidence="1">
    <location>
        <begin position="99"/>
        <end position="118"/>
    </location>
</feature>
<dbReference type="Proteomes" id="UP000288216">
    <property type="component" value="Unassembled WGS sequence"/>
</dbReference>
<evidence type="ECO:0000313" key="3">
    <source>
        <dbReference type="Proteomes" id="UP000288216"/>
    </source>
</evidence>
<dbReference type="CDD" id="cd00096">
    <property type="entry name" value="Ig"/>
    <property type="match status" value="1"/>
</dbReference>
<feature type="transmembrane region" description="Helical" evidence="1">
    <location>
        <begin position="124"/>
        <end position="145"/>
    </location>
</feature>
<evidence type="ECO:0000313" key="2">
    <source>
        <dbReference type="EMBL" id="GCB77598.1"/>
    </source>
</evidence>
<sequence length="274" mass="30748">MKDGKIISITKRYQLVQNNSMFIISDPIKSDCGTYTCIVENPVSKKNISYPLAIYGLPQLYYYTVQFSIFALITAVAALICKIISFFKDCTSLQLLKNLFQILQFVIFIANSIYWIWIEGHHKYNVPFLVFFCLLVILSAPSICVDVCEANRLIKKLKAKPCCLKLMGAVTTSGSISVLCASIFLIVKLKDRADNECGPADNLQASLILAVVVSFISPLIMFTVYILCRKHSKGRTRARPPSPNVKGSHQPECIVSIGFKYRWQVRNTAGALKR</sequence>
<accession>A0A401PWX1</accession>
<keyword evidence="3" id="KW-1185">Reference proteome</keyword>
<proteinExistence type="predicted"/>
<keyword evidence="1" id="KW-0812">Transmembrane</keyword>
<dbReference type="InterPro" id="IPR013783">
    <property type="entry name" value="Ig-like_fold"/>
</dbReference>
<evidence type="ECO:0008006" key="4">
    <source>
        <dbReference type="Google" id="ProtNLM"/>
    </source>
</evidence>
<dbReference type="AlphaFoldDB" id="A0A401PWX1"/>
<evidence type="ECO:0000256" key="1">
    <source>
        <dbReference type="SAM" id="Phobius"/>
    </source>
</evidence>
<keyword evidence="1" id="KW-0472">Membrane</keyword>
<comment type="caution">
    <text evidence="2">The sequence shown here is derived from an EMBL/GenBank/DDBJ whole genome shotgun (WGS) entry which is preliminary data.</text>
</comment>
<keyword evidence="1" id="KW-1133">Transmembrane helix</keyword>
<feature type="transmembrane region" description="Helical" evidence="1">
    <location>
        <begin position="166"/>
        <end position="187"/>
    </location>
</feature>
<dbReference type="SUPFAM" id="SSF48726">
    <property type="entry name" value="Immunoglobulin"/>
    <property type="match status" value="1"/>
</dbReference>
<feature type="transmembrane region" description="Helical" evidence="1">
    <location>
        <begin position="207"/>
        <end position="228"/>
    </location>
</feature>
<feature type="transmembrane region" description="Helical" evidence="1">
    <location>
        <begin position="60"/>
        <end position="87"/>
    </location>
</feature>
<organism evidence="2 3">
    <name type="scientific">Scyliorhinus torazame</name>
    <name type="common">Cloudy catshark</name>
    <name type="synonym">Catulus torazame</name>
    <dbReference type="NCBI Taxonomy" id="75743"/>
    <lineage>
        <taxon>Eukaryota</taxon>
        <taxon>Metazoa</taxon>
        <taxon>Chordata</taxon>
        <taxon>Craniata</taxon>
        <taxon>Vertebrata</taxon>
        <taxon>Chondrichthyes</taxon>
        <taxon>Elasmobranchii</taxon>
        <taxon>Galeomorphii</taxon>
        <taxon>Galeoidea</taxon>
        <taxon>Carcharhiniformes</taxon>
        <taxon>Scyliorhinidae</taxon>
        <taxon>Scyliorhinus</taxon>
    </lineage>
</organism>
<dbReference type="Gene3D" id="2.60.40.10">
    <property type="entry name" value="Immunoglobulins"/>
    <property type="match status" value="1"/>
</dbReference>
<dbReference type="InterPro" id="IPR036179">
    <property type="entry name" value="Ig-like_dom_sf"/>
</dbReference>
<dbReference type="OrthoDB" id="6353782at2759"/>
<dbReference type="EMBL" id="BFAA01011608">
    <property type="protein sequence ID" value="GCB77598.1"/>
    <property type="molecule type" value="Genomic_DNA"/>
</dbReference>
<name>A0A401PWX1_SCYTO</name>
<gene>
    <name evidence="2" type="ORF">scyTo_0017625</name>
</gene>